<evidence type="ECO:0000256" key="1">
    <source>
        <dbReference type="SAM" id="Phobius"/>
    </source>
</evidence>
<organism evidence="3 4">
    <name type="scientific">Plasmodium yoelii yoelii</name>
    <dbReference type="NCBI Taxonomy" id="73239"/>
    <lineage>
        <taxon>Eukaryota</taxon>
        <taxon>Sar</taxon>
        <taxon>Alveolata</taxon>
        <taxon>Apicomplexa</taxon>
        <taxon>Aconoidasida</taxon>
        <taxon>Haemosporida</taxon>
        <taxon>Plasmodiidae</taxon>
        <taxon>Plasmodium</taxon>
        <taxon>Plasmodium (Vinckeia)</taxon>
    </lineage>
</organism>
<keyword evidence="1" id="KW-1133">Transmembrane helix</keyword>
<gene>
    <name evidence="3" type="ORF">PY03735</name>
</gene>
<evidence type="ECO:0000259" key="2">
    <source>
        <dbReference type="Pfam" id="PF01105"/>
    </source>
</evidence>
<sequence>MKGIILIRYLLFIIYLNYLYVQAAYFYVKEGAEKCFVENVSKSVIIVASYDNYGTKGKISYMTKSSGLHYICILCPSNNWFKDSSIKWNLSIEVGGIDIDMNDTAKKSEISETLNTLKNLKKKFNSMKTHHAHQKVIVRFAPLYLVQTRTICMNITKMFTKV</sequence>
<feature type="domain" description="GOLD" evidence="2">
    <location>
        <begin position="52"/>
        <end position="134"/>
    </location>
</feature>
<name>Q7RI92_PLAYO</name>
<keyword evidence="1" id="KW-0472">Membrane</keyword>
<dbReference type="STRING" id="73239.Q7RI92"/>
<proteinExistence type="predicted"/>
<reference evidence="3 4" key="1">
    <citation type="journal article" date="2002" name="Nature">
        <title>Genome sequence and comparative analysis of the model rodent malaria parasite Plasmodium yoelii yoelii.</title>
        <authorList>
            <person name="Carlton J.M."/>
            <person name="Angiuoli S.V."/>
            <person name="Suh B.B."/>
            <person name="Kooij T.W."/>
            <person name="Pertea M."/>
            <person name="Silva J.C."/>
            <person name="Ermolaeva M.D."/>
            <person name="Allen J.E."/>
            <person name="Selengut J.D."/>
            <person name="Koo H.L."/>
            <person name="Peterson J.D."/>
            <person name="Pop M."/>
            <person name="Kosack D.S."/>
            <person name="Shumway M.F."/>
            <person name="Bidwell S.L."/>
            <person name="Shallom S.J."/>
            <person name="van Aken S.E."/>
            <person name="Riedmuller S.B."/>
            <person name="Feldblyum T.V."/>
            <person name="Cho J.K."/>
            <person name="Quackenbush J."/>
            <person name="Sedegah M."/>
            <person name="Shoaibi A."/>
            <person name="Cummings L.M."/>
            <person name="Florens L."/>
            <person name="Yates J.R."/>
            <person name="Raine J.D."/>
            <person name="Sinden R.E."/>
            <person name="Harris M.A."/>
            <person name="Cunningham D.A."/>
            <person name="Preiser P.R."/>
            <person name="Bergman L.W."/>
            <person name="Vaidya A.B."/>
            <person name="van Lin L.H."/>
            <person name="Janse C.J."/>
            <person name="Waters A.P."/>
            <person name="Smith H.O."/>
            <person name="White O.R."/>
            <person name="Salzberg S.L."/>
            <person name="Venter J.C."/>
            <person name="Fraser C.M."/>
            <person name="Hoffman S.L."/>
            <person name="Gardner M.J."/>
            <person name="Carucci D.J."/>
        </authorList>
    </citation>
    <scope>NUCLEOTIDE SEQUENCE [LARGE SCALE GENOMIC DNA]</scope>
    <source>
        <strain evidence="3 4">17XNL</strain>
    </source>
</reference>
<evidence type="ECO:0000313" key="3">
    <source>
        <dbReference type="EMBL" id="EAA15498.1"/>
    </source>
</evidence>
<accession>Q7RI92</accession>
<comment type="caution">
    <text evidence="3">The sequence shown here is derived from an EMBL/GenBank/DDBJ whole genome shotgun (WGS) entry which is preliminary data.</text>
</comment>
<dbReference type="InParanoid" id="Q7RI92"/>
<dbReference type="Pfam" id="PF01105">
    <property type="entry name" value="EMP24_GP25L"/>
    <property type="match status" value="1"/>
</dbReference>
<evidence type="ECO:0000313" key="4">
    <source>
        <dbReference type="Proteomes" id="UP000008553"/>
    </source>
</evidence>
<dbReference type="PaxDb" id="73239-Q7RI92"/>
<protein>
    <recommendedName>
        <fullName evidence="2">GOLD domain-containing protein</fullName>
    </recommendedName>
</protein>
<dbReference type="InterPro" id="IPR009038">
    <property type="entry name" value="GOLD_dom"/>
</dbReference>
<dbReference type="AlphaFoldDB" id="Q7RI92"/>
<keyword evidence="1" id="KW-0812">Transmembrane</keyword>
<dbReference type="FunCoup" id="Q7RI92">
    <property type="interactions" value="135"/>
</dbReference>
<dbReference type="EMBL" id="AABL01001097">
    <property type="protein sequence ID" value="EAA15498.1"/>
    <property type="molecule type" value="Genomic_DNA"/>
</dbReference>
<feature type="transmembrane region" description="Helical" evidence="1">
    <location>
        <begin position="7"/>
        <end position="28"/>
    </location>
</feature>
<dbReference type="Proteomes" id="UP000008553">
    <property type="component" value="Unassembled WGS sequence"/>
</dbReference>
<keyword evidence="4" id="KW-1185">Reference proteome</keyword>